<feature type="region of interest" description="Disordered" evidence="1">
    <location>
        <begin position="1"/>
        <end position="93"/>
    </location>
</feature>
<evidence type="ECO:0000313" key="3">
    <source>
        <dbReference type="EnsemblPlants" id="KQK06400"/>
    </source>
</evidence>
<evidence type="ECO:0000313" key="4">
    <source>
        <dbReference type="Proteomes" id="UP000008810"/>
    </source>
</evidence>
<dbReference type="Gramene" id="KQK06400">
    <property type="protein sequence ID" value="KQK06400"/>
    <property type="gene ID" value="BRADI_2g26212v3"/>
</dbReference>
<dbReference type="AlphaFoldDB" id="A0A0Q3G4W6"/>
<dbReference type="Proteomes" id="UP000008810">
    <property type="component" value="Chromosome 2"/>
</dbReference>
<protein>
    <submittedName>
        <fullName evidence="2 3">Uncharacterized protein</fullName>
    </submittedName>
</protein>
<organism evidence="2">
    <name type="scientific">Brachypodium distachyon</name>
    <name type="common">Purple false brome</name>
    <name type="synonym">Trachynia distachya</name>
    <dbReference type="NCBI Taxonomy" id="15368"/>
    <lineage>
        <taxon>Eukaryota</taxon>
        <taxon>Viridiplantae</taxon>
        <taxon>Streptophyta</taxon>
        <taxon>Embryophyta</taxon>
        <taxon>Tracheophyta</taxon>
        <taxon>Spermatophyta</taxon>
        <taxon>Magnoliopsida</taxon>
        <taxon>Liliopsida</taxon>
        <taxon>Poales</taxon>
        <taxon>Poaceae</taxon>
        <taxon>BOP clade</taxon>
        <taxon>Pooideae</taxon>
        <taxon>Stipodae</taxon>
        <taxon>Brachypodieae</taxon>
        <taxon>Brachypodium</taxon>
    </lineage>
</organism>
<accession>A0A0Q3G4W6</accession>
<reference evidence="3" key="3">
    <citation type="submission" date="2018-08" db="UniProtKB">
        <authorList>
            <consortium name="EnsemblPlants"/>
        </authorList>
    </citation>
    <scope>IDENTIFICATION</scope>
    <source>
        <strain evidence="3">cv. Bd21</strain>
    </source>
</reference>
<dbReference type="EMBL" id="CM000881">
    <property type="protein sequence ID" value="KQK06400.1"/>
    <property type="molecule type" value="Genomic_DNA"/>
</dbReference>
<dbReference type="EnsemblPlants" id="KQK06400">
    <property type="protein sequence ID" value="KQK06400"/>
    <property type="gene ID" value="BRADI_2g26212v3"/>
</dbReference>
<feature type="compositionally biased region" description="Low complexity" evidence="1">
    <location>
        <begin position="24"/>
        <end position="44"/>
    </location>
</feature>
<reference evidence="2 3" key="1">
    <citation type="journal article" date="2010" name="Nature">
        <title>Genome sequencing and analysis of the model grass Brachypodium distachyon.</title>
        <authorList>
            <consortium name="International Brachypodium Initiative"/>
        </authorList>
    </citation>
    <scope>NUCLEOTIDE SEQUENCE [LARGE SCALE GENOMIC DNA]</scope>
    <source>
        <strain evidence="2 3">Bd21</strain>
    </source>
</reference>
<feature type="compositionally biased region" description="Basic residues" evidence="1">
    <location>
        <begin position="9"/>
        <end position="23"/>
    </location>
</feature>
<feature type="compositionally biased region" description="Pro residues" evidence="1">
    <location>
        <begin position="45"/>
        <end position="78"/>
    </location>
</feature>
<proteinExistence type="predicted"/>
<reference evidence="2" key="2">
    <citation type="submission" date="2017-06" db="EMBL/GenBank/DDBJ databases">
        <title>WGS assembly of Brachypodium distachyon.</title>
        <authorList>
            <consortium name="The International Brachypodium Initiative"/>
            <person name="Lucas S."/>
            <person name="Harmon-Smith M."/>
            <person name="Lail K."/>
            <person name="Tice H."/>
            <person name="Grimwood J."/>
            <person name="Bruce D."/>
            <person name="Barry K."/>
            <person name="Shu S."/>
            <person name="Lindquist E."/>
            <person name="Wang M."/>
            <person name="Pitluck S."/>
            <person name="Vogel J.P."/>
            <person name="Garvin D.F."/>
            <person name="Mockler T.C."/>
            <person name="Schmutz J."/>
            <person name="Rokhsar D."/>
            <person name="Bevan M.W."/>
        </authorList>
    </citation>
    <scope>NUCLEOTIDE SEQUENCE</scope>
    <source>
        <strain evidence="2">Bd21</strain>
    </source>
</reference>
<dbReference type="InParanoid" id="A0A0Q3G4W6"/>
<evidence type="ECO:0000313" key="2">
    <source>
        <dbReference type="EMBL" id="KQK06400.1"/>
    </source>
</evidence>
<evidence type="ECO:0000256" key="1">
    <source>
        <dbReference type="SAM" id="MobiDB-lite"/>
    </source>
</evidence>
<keyword evidence="4" id="KW-1185">Reference proteome</keyword>
<sequence>MGGGADRNGHRHHVRGKGRRLRSRSPPAAREGPMPSALSLLSLRSPPPPTWKPAPAPAPPDPAGPNPPPPDPADPGPTPLGSRSSPPWRQGWRCHRLPRDGSTATANRNAHFAVCWIKLSIYDLFIICWIKLSIRGLIHQFVGLNCRFVISLSIVCRLCPAFFLNFKNDISFGLYSACY</sequence>
<name>A0A0Q3G4W6_BRADI</name>
<gene>
    <name evidence="2" type="ORF">BRADI_2g26212v3</name>
</gene>